<organism evidence="2 3">
    <name type="scientific">Pontibacter qinzhouensis</name>
    <dbReference type="NCBI Taxonomy" id="2603253"/>
    <lineage>
        <taxon>Bacteria</taxon>
        <taxon>Pseudomonadati</taxon>
        <taxon>Bacteroidota</taxon>
        <taxon>Cytophagia</taxon>
        <taxon>Cytophagales</taxon>
        <taxon>Hymenobacteraceae</taxon>
        <taxon>Pontibacter</taxon>
    </lineage>
</organism>
<evidence type="ECO:0000256" key="1">
    <source>
        <dbReference type="SAM" id="Phobius"/>
    </source>
</evidence>
<keyword evidence="3" id="KW-1185">Reference proteome</keyword>
<comment type="caution">
    <text evidence="2">The sequence shown here is derived from an EMBL/GenBank/DDBJ whole genome shotgun (WGS) entry which is preliminary data.</text>
</comment>
<evidence type="ECO:0000313" key="3">
    <source>
        <dbReference type="Proteomes" id="UP000321926"/>
    </source>
</evidence>
<dbReference type="RefSeq" id="WP_147923314.1">
    <property type="nucleotide sequence ID" value="NZ_VRTY01000090.1"/>
</dbReference>
<name>A0A5C8J9W4_9BACT</name>
<dbReference type="Proteomes" id="UP000321926">
    <property type="component" value="Unassembled WGS sequence"/>
</dbReference>
<accession>A0A5C8J9W4</accession>
<evidence type="ECO:0000313" key="2">
    <source>
        <dbReference type="EMBL" id="TXK33753.1"/>
    </source>
</evidence>
<protein>
    <submittedName>
        <fullName evidence="2">Uncharacterized protein</fullName>
    </submittedName>
</protein>
<dbReference type="EMBL" id="VRTY01000090">
    <property type="protein sequence ID" value="TXK33753.1"/>
    <property type="molecule type" value="Genomic_DNA"/>
</dbReference>
<keyword evidence="1" id="KW-0472">Membrane</keyword>
<reference evidence="2 3" key="1">
    <citation type="submission" date="2019-08" db="EMBL/GenBank/DDBJ databases">
        <authorList>
            <person name="Shi S."/>
        </authorList>
    </citation>
    <scope>NUCLEOTIDE SEQUENCE [LARGE SCALE GENOMIC DNA]</scope>
    <source>
        <strain evidence="2 3">GY10130</strain>
    </source>
</reference>
<gene>
    <name evidence="2" type="ORF">FVR03_18795</name>
</gene>
<keyword evidence="1" id="KW-0812">Transmembrane</keyword>
<sequence>MLLFRKPRKDKPAPEAGDSLDKAAGILAGVILKRQRRLASYCGRCYGRLSARGKRVALLLFCLLFGAASLWCLVQGVLPGKTTAGQSSATDTLITEQPFLKDSIPLYP</sequence>
<dbReference type="AlphaFoldDB" id="A0A5C8J9W4"/>
<feature type="transmembrane region" description="Helical" evidence="1">
    <location>
        <begin position="56"/>
        <end position="78"/>
    </location>
</feature>
<proteinExistence type="predicted"/>
<keyword evidence="1" id="KW-1133">Transmembrane helix</keyword>